<keyword evidence="2" id="KW-0472">Membrane</keyword>
<dbReference type="RefSeq" id="WP_130281479.1">
    <property type="nucleotide sequence ID" value="NZ_SGXT01000013.1"/>
</dbReference>
<dbReference type="AlphaFoldDB" id="A0A4Q7TNG5"/>
<name>A0A4Q7TNG5_9MICO</name>
<protein>
    <submittedName>
        <fullName evidence="3">Uncharacterized protein</fullName>
    </submittedName>
</protein>
<feature type="region of interest" description="Disordered" evidence="1">
    <location>
        <begin position="47"/>
        <end position="68"/>
    </location>
</feature>
<sequence length="68" mass="7345">MTPAFAFPIPTDPATAAWAAPVFALMALTTVAVLVWQAVRYFRDDRAGRDERDEFDGPDARGGSDDAS</sequence>
<comment type="caution">
    <text evidence="3">The sequence shown here is derived from an EMBL/GenBank/DDBJ whole genome shotgun (WGS) entry which is preliminary data.</text>
</comment>
<keyword evidence="2" id="KW-0812">Transmembrane</keyword>
<proteinExistence type="predicted"/>
<evidence type="ECO:0000256" key="1">
    <source>
        <dbReference type="SAM" id="MobiDB-lite"/>
    </source>
</evidence>
<organism evidence="3 4">
    <name type="scientific">Microcella alkaliphila</name>
    <dbReference type="NCBI Taxonomy" id="279828"/>
    <lineage>
        <taxon>Bacteria</taxon>
        <taxon>Bacillati</taxon>
        <taxon>Actinomycetota</taxon>
        <taxon>Actinomycetes</taxon>
        <taxon>Micrococcales</taxon>
        <taxon>Microbacteriaceae</taxon>
        <taxon>Microcella</taxon>
    </lineage>
</organism>
<keyword evidence="2" id="KW-1133">Transmembrane helix</keyword>
<reference evidence="3 4" key="1">
    <citation type="journal article" date="2015" name="Stand. Genomic Sci.">
        <title>Genomic Encyclopedia of Bacterial and Archaeal Type Strains, Phase III: the genomes of soil and plant-associated and newly described type strains.</title>
        <authorList>
            <person name="Whitman W.B."/>
            <person name="Woyke T."/>
            <person name="Klenk H.P."/>
            <person name="Zhou Y."/>
            <person name="Lilburn T.G."/>
            <person name="Beck B.J."/>
            <person name="De Vos P."/>
            <person name="Vandamme P."/>
            <person name="Eisen J.A."/>
            <person name="Garrity G."/>
            <person name="Hugenholtz P."/>
            <person name="Kyrpides N.C."/>
        </authorList>
    </citation>
    <scope>NUCLEOTIDE SEQUENCE [LARGE SCALE GENOMIC DNA]</scope>
    <source>
        <strain evidence="3 4">AC4r</strain>
    </source>
</reference>
<evidence type="ECO:0000313" key="4">
    <source>
        <dbReference type="Proteomes" id="UP000292408"/>
    </source>
</evidence>
<feature type="transmembrane region" description="Helical" evidence="2">
    <location>
        <begin position="16"/>
        <end position="39"/>
    </location>
</feature>
<feature type="compositionally biased region" description="Basic and acidic residues" evidence="1">
    <location>
        <begin position="58"/>
        <end position="68"/>
    </location>
</feature>
<accession>A0A4Q7TNG5</accession>
<dbReference type="Proteomes" id="UP000292408">
    <property type="component" value="Unassembled WGS sequence"/>
</dbReference>
<gene>
    <name evidence="3" type="ORF">EV140_0897</name>
</gene>
<keyword evidence="4" id="KW-1185">Reference proteome</keyword>
<dbReference type="EMBL" id="SGXT01000013">
    <property type="protein sequence ID" value="RZT62374.1"/>
    <property type="molecule type" value="Genomic_DNA"/>
</dbReference>
<evidence type="ECO:0000313" key="3">
    <source>
        <dbReference type="EMBL" id="RZT62374.1"/>
    </source>
</evidence>
<evidence type="ECO:0000256" key="2">
    <source>
        <dbReference type="SAM" id="Phobius"/>
    </source>
</evidence>